<reference evidence="1" key="1">
    <citation type="submission" date="2024-06" db="EMBL/GenBank/DDBJ databases">
        <title>Genomic Encyclopedia of Type Strains, Phase IV (KMG-IV): sequencing the most valuable type-strain genomes for metagenomic binning, comparative biology and taxonomic classification.</title>
        <authorList>
            <person name="Goeker M."/>
        </authorList>
    </citation>
    <scope>NUCLEOTIDE SEQUENCE</scope>
    <source>
        <strain evidence="1">SJCon</strain>
    </source>
</reference>
<proteinExistence type="predicted"/>
<gene>
    <name evidence="1" type="ORF">ABIC98_000534</name>
</gene>
<protein>
    <submittedName>
        <fullName evidence="1">GntR family transcriptional regulator</fullName>
    </submittedName>
</protein>
<evidence type="ECO:0000313" key="2">
    <source>
        <dbReference type="Proteomes" id="UP001549207"/>
    </source>
</evidence>
<organism evidence="1 2">
    <name type="scientific">Arthrobacter nitrophenolicus</name>
    <dbReference type="NCBI Taxonomy" id="683150"/>
    <lineage>
        <taxon>Bacteria</taxon>
        <taxon>Bacillati</taxon>
        <taxon>Actinomycetota</taxon>
        <taxon>Actinomycetes</taxon>
        <taxon>Micrococcales</taxon>
        <taxon>Micrococcaceae</taxon>
        <taxon>Arthrobacter</taxon>
    </lineage>
</organism>
<accession>A0ACC6TB62</accession>
<keyword evidence="2" id="KW-1185">Reference proteome</keyword>
<comment type="caution">
    <text evidence="1">The sequence shown here is derived from an EMBL/GenBank/DDBJ whole genome shotgun (WGS) entry which is preliminary data.</text>
</comment>
<evidence type="ECO:0000313" key="1">
    <source>
        <dbReference type="EMBL" id="MET3770903.1"/>
    </source>
</evidence>
<sequence>MKSEANVHQDAARFLSQPVAAQPGSPLRVAVYSRIAEAIRNGLLTPGSMIPTETELGADMKVSRTVVREALMLLEEDGLIRARRGVGRFVSDTLPRIGIERIRPFEEVLGSPGQQIEVKRVQVVRQEASEFVAPGIGVDPGAECWLWESVLLRDGEAIAHLQENVTAQAVSLGKGAATPLEIKDDGGATLLAALTTQLGRVPGPGECQISLSQVGPSRAKLLDLRGSDPVLVLTQYVRQNNRPFYLAKCLIAARAGHLSIMQSFPS</sequence>
<dbReference type="Proteomes" id="UP001549207">
    <property type="component" value="Unassembled WGS sequence"/>
</dbReference>
<dbReference type="EMBL" id="JBEPNJ010000002">
    <property type="protein sequence ID" value="MET3770903.1"/>
    <property type="molecule type" value="Genomic_DNA"/>
</dbReference>
<name>A0ACC6TB62_9MICC</name>